<reference evidence="2" key="1">
    <citation type="submission" date="2021-02" db="EMBL/GenBank/DDBJ databases">
        <authorList>
            <person name="Nowell W R."/>
        </authorList>
    </citation>
    <scope>NUCLEOTIDE SEQUENCE</scope>
</reference>
<gene>
    <name evidence="2" type="ORF">MBJ925_LOCUS28118</name>
    <name evidence="3" type="ORF">SMN809_LOCUS28595</name>
</gene>
<evidence type="ECO:0000313" key="4">
    <source>
        <dbReference type="Proteomes" id="UP000663824"/>
    </source>
</evidence>
<dbReference type="AlphaFoldDB" id="A0A816WH39"/>
<dbReference type="Proteomes" id="UP000676336">
    <property type="component" value="Unassembled WGS sequence"/>
</dbReference>
<feature type="compositionally biased region" description="Basic and acidic residues" evidence="1">
    <location>
        <begin position="77"/>
        <end position="88"/>
    </location>
</feature>
<comment type="caution">
    <text evidence="2">The sequence shown here is derived from an EMBL/GenBank/DDBJ whole genome shotgun (WGS) entry which is preliminary data.</text>
</comment>
<dbReference type="Proteomes" id="UP000663824">
    <property type="component" value="Unassembled WGS sequence"/>
</dbReference>
<name>A0A816WH39_9BILA</name>
<evidence type="ECO:0000313" key="3">
    <source>
        <dbReference type="EMBL" id="CAF4358660.1"/>
    </source>
</evidence>
<protein>
    <submittedName>
        <fullName evidence="2">Uncharacterized protein</fullName>
    </submittedName>
</protein>
<accession>A0A816WH39</accession>
<sequence length="114" mass="12774">MGGNNSHAKYHENICNTPPKNHVQLLFDPRSPSDAIARTPIQIDSQVLSVKSYNPVMPPVIEPDLSIDEENDENDQNEEKINRDTKVSIDVKSTLDPTRILTHSDTNRNGQISL</sequence>
<organism evidence="2 4">
    <name type="scientific">Rotaria magnacalcarata</name>
    <dbReference type="NCBI Taxonomy" id="392030"/>
    <lineage>
        <taxon>Eukaryota</taxon>
        <taxon>Metazoa</taxon>
        <taxon>Spiralia</taxon>
        <taxon>Gnathifera</taxon>
        <taxon>Rotifera</taxon>
        <taxon>Eurotatoria</taxon>
        <taxon>Bdelloidea</taxon>
        <taxon>Philodinida</taxon>
        <taxon>Philodinidae</taxon>
        <taxon>Rotaria</taxon>
    </lineage>
</organism>
<dbReference type="EMBL" id="CAJNRE010015026">
    <property type="protein sequence ID" value="CAF2133949.1"/>
    <property type="molecule type" value="Genomic_DNA"/>
</dbReference>
<dbReference type="EMBL" id="CAJOBI010048225">
    <property type="protein sequence ID" value="CAF4358660.1"/>
    <property type="molecule type" value="Genomic_DNA"/>
</dbReference>
<feature type="region of interest" description="Disordered" evidence="1">
    <location>
        <begin position="61"/>
        <end position="88"/>
    </location>
</feature>
<feature type="compositionally biased region" description="Acidic residues" evidence="1">
    <location>
        <begin position="65"/>
        <end position="76"/>
    </location>
</feature>
<evidence type="ECO:0000256" key="1">
    <source>
        <dbReference type="SAM" id="MobiDB-lite"/>
    </source>
</evidence>
<evidence type="ECO:0000313" key="2">
    <source>
        <dbReference type="EMBL" id="CAF2133949.1"/>
    </source>
</evidence>
<proteinExistence type="predicted"/>